<evidence type="ECO:0000256" key="1">
    <source>
        <dbReference type="ARBA" id="ARBA00004196"/>
    </source>
</evidence>
<dbReference type="Gene3D" id="3.40.30.10">
    <property type="entry name" value="Glutaredoxin"/>
    <property type="match status" value="1"/>
</dbReference>
<keyword evidence="9" id="KW-1185">Reference proteome</keyword>
<feature type="signal peptide" evidence="6">
    <location>
        <begin position="1"/>
        <end position="21"/>
    </location>
</feature>
<dbReference type="PROSITE" id="PS00194">
    <property type="entry name" value="THIOREDOXIN_1"/>
    <property type="match status" value="1"/>
</dbReference>
<evidence type="ECO:0000313" key="9">
    <source>
        <dbReference type="Proteomes" id="UP001499979"/>
    </source>
</evidence>
<keyword evidence="5" id="KW-0676">Redox-active center</keyword>
<organism evidence="8 9">
    <name type="scientific">Nocardioides aquiterrae</name>
    <dbReference type="NCBI Taxonomy" id="203799"/>
    <lineage>
        <taxon>Bacteria</taxon>
        <taxon>Bacillati</taxon>
        <taxon>Actinomycetota</taxon>
        <taxon>Actinomycetes</taxon>
        <taxon>Propionibacteriales</taxon>
        <taxon>Nocardioidaceae</taxon>
        <taxon>Nocardioides</taxon>
    </lineage>
</organism>
<dbReference type="EMBL" id="BAAAJE010000006">
    <property type="protein sequence ID" value="GAA1135406.1"/>
    <property type="molecule type" value="Genomic_DNA"/>
</dbReference>
<dbReference type="PROSITE" id="PS51352">
    <property type="entry name" value="THIOREDOXIN_2"/>
    <property type="match status" value="1"/>
</dbReference>
<comment type="subcellular location">
    <subcellularLocation>
        <location evidence="1">Cell envelope</location>
    </subcellularLocation>
</comment>
<evidence type="ECO:0000256" key="4">
    <source>
        <dbReference type="ARBA" id="ARBA00023157"/>
    </source>
</evidence>
<dbReference type="SUPFAM" id="SSF52833">
    <property type="entry name" value="Thioredoxin-like"/>
    <property type="match status" value="1"/>
</dbReference>
<dbReference type="InterPro" id="IPR013740">
    <property type="entry name" value="Redoxin"/>
</dbReference>
<dbReference type="Proteomes" id="UP001499979">
    <property type="component" value="Unassembled WGS sequence"/>
</dbReference>
<feature type="domain" description="Thioredoxin" evidence="7">
    <location>
        <begin position="39"/>
        <end position="184"/>
    </location>
</feature>
<proteinExistence type="predicted"/>
<dbReference type="InterPro" id="IPR050553">
    <property type="entry name" value="Thioredoxin_ResA/DsbE_sf"/>
</dbReference>
<dbReference type="PROSITE" id="PS51257">
    <property type="entry name" value="PROKAR_LIPOPROTEIN"/>
    <property type="match status" value="1"/>
</dbReference>
<feature type="chain" id="PRO_5046177863" description="Thioredoxin domain-containing protein" evidence="6">
    <location>
        <begin position="22"/>
        <end position="184"/>
    </location>
</feature>
<name>A0ABN1UBX4_9ACTN</name>
<protein>
    <recommendedName>
        <fullName evidence="7">Thioredoxin domain-containing protein</fullName>
    </recommendedName>
</protein>
<gene>
    <name evidence="8" type="ORF">GCM10009606_14570</name>
</gene>
<keyword evidence="3" id="KW-0812">Transmembrane</keyword>
<evidence type="ECO:0000256" key="5">
    <source>
        <dbReference type="ARBA" id="ARBA00023284"/>
    </source>
</evidence>
<dbReference type="Pfam" id="PF08534">
    <property type="entry name" value="Redoxin"/>
    <property type="match status" value="1"/>
</dbReference>
<dbReference type="PANTHER" id="PTHR42852">
    <property type="entry name" value="THIOL:DISULFIDE INTERCHANGE PROTEIN DSBE"/>
    <property type="match status" value="1"/>
</dbReference>
<dbReference type="CDD" id="cd02966">
    <property type="entry name" value="TlpA_like_family"/>
    <property type="match status" value="1"/>
</dbReference>
<keyword evidence="3" id="KW-0735">Signal-anchor</keyword>
<sequence>MRSVLAAVLGCLLLLTGCTSLQGTGDKGFVTGGGDVNIVKAVDRGDPVDLRGTDLDGKPIDLADYRGKPVVVVVWGSWCGPCRGEAPDVVAAADQIGARAQFVGINLRDASTATGQAFVRRFDVPYPSVYSPDGKAMLQFQGTLSPNSIPSFVVLDDEGRIAASILGALPSRQTLVDLVDEIDG</sequence>
<evidence type="ECO:0000256" key="2">
    <source>
        <dbReference type="ARBA" id="ARBA00022748"/>
    </source>
</evidence>
<keyword evidence="4" id="KW-1015">Disulfide bond</keyword>
<evidence type="ECO:0000256" key="3">
    <source>
        <dbReference type="ARBA" id="ARBA00022968"/>
    </source>
</evidence>
<keyword evidence="6" id="KW-0732">Signal</keyword>
<evidence type="ECO:0000256" key="6">
    <source>
        <dbReference type="SAM" id="SignalP"/>
    </source>
</evidence>
<evidence type="ECO:0000259" key="7">
    <source>
        <dbReference type="PROSITE" id="PS51352"/>
    </source>
</evidence>
<dbReference type="InterPro" id="IPR013766">
    <property type="entry name" value="Thioredoxin_domain"/>
</dbReference>
<dbReference type="RefSeq" id="WP_343906826.1">
    <property type="nucleotide sequence ID" value="NZ_BAAAJE010000006.1"/>
</dbReference>
<evidence type="ECO:0000313" key="8">
    <source>
        <dbReference type="EMBL" id="GAA1135406.1"/>
    </source>
</evidence>
<reference evidence="8 9" key="1">
    <citation type="journal article" date="2019" name="Int. J. Syst. Evol. Microbiol.">
        <title>The Global Catalogue of Microorganisms (GCM) 10K type strain sequencing project: providing services to taxonomists for standard genome sequencing and annotation.</title>
        <authorList>
            <consortium name="The Broad Institute Genomics Platform"/>
            <consortium name="The Broad Institute Genome Sequencing Center for Infectious Disease"/>
            <person name="Wu L."/>
            <person name="Ma J."/>
        </authorList>
    </citation>
    <scope>NUCLEOTIDE SEQUENCE [LARGE SCALE GENOMIC DNA]</scope>
    <source>
        <strain evidence="8 9">JCM 11813</strain>
    </source>
</reference>
<comment type="caution">
    <text evidence="8">The sequence shown here is derived from an EMBL/GenBank/DDBJ whole genome shotgun (WGS) entry which is preliminary data.</text>
</comment>
<dbReference type="InterPro" id="IPR036249">
    <property type="entry name" value="Thioredoxin-like_sf"/>
</dbReference>
<keyword evidence="2" id="KW-0201">Cytochrome c-type biogenesis</keyword>
<accession>A0ABN1UBX4</accession>
<dbReference type="PANTHER" id="PTHR42852:SF6">
    <property type="entry name" value="THIOL:DISULFIDE INTERCHANGE PROTEIN DSBE"/>
    <property type="match status" value="1"/>
</dbReference>
<dbReference type="InterPro" id="IPR017937">
    <property type="entry name" value="Thioredoxin_CS"/>
</dbReference>